<dbReference type="EMBL" id="CP000394">
    <property type="protein sequence ID" value="ABI62308.1"/>
    <property type="molecule type" value="Genomic_DNA"/>
</dbReference>
<dbReference type="RefSeq" id="WP_011632112.1">
    <property type="nucleotide sequence ID" value="NC_008343.2"/>
</dbReference>
<reference evidence="1 2" key="1">
    <citation type="journal article" date="2007" name="J. Bacteriol.">
        <title>Genome sequence analysis of the emerging human pathogenic acetic acid bacterium Granulibacter bethesdensis.</title>
        <authorList>
            <person name="Greenberg D.E."/>
            <person name="Porcella S.F."/>
            <person name="Zelazny A.M."/>
            <person name="Virtaneva K."/>
            <person name="Sturdevant D.E."/>
            <person name="Kupko J.J.III."/>
            <person name="Barbian K.D."/>
            <person name="Babar A."/>
            <person name="Dorward D.W."/>
            <person name="Holland S.M."/>
        </authorList>
    </citation>
    <scope>NUCLEOTIDE SEQUENCE [LARGE SCALE GENOMIC DNA]</scope>
    <source>
        <strain evidence="2">ATCC BAA-1260 / CGDNIH1</strain>
    </source>
</reference>
<evidence type="ECO:0000313" key="1">
    <source>
        <dbReference type="EMBL" id="ABI62308.1"/>
    </source>
</evidence>
<keyword evidence="2" id="KW-1185">Reference proteome</keyword>
<evidence type="ECO:0000313" key="2">
    <source>
        <dbReference type="Proteomes" id="UP000001963"/>
    </source>
</evidence>
<dbReference type="GO" id="GO:0008707">
    <property type="term" value="F:inositol hexakisphosphate 4-phosphatase activity"/>
    <property type="evidence" value="ECO:0007669"/>
    <property type="project" value="UniProtKB-EC"/>
</dbReference>
<dbReference type="GO" id="GO:0003993">
    <property type="term" value="F:acid phosphatase activity"/>
    <property type="evidence" value="ECO:0007669"/>
    <property type="project" value="UniProtKB-EC"/>
</dbReference>
<organism evidence="1 2">
    <name type="scientific">Granulibacter bethesdensis (strain ATCC BAA-1260 / CGDNIH1)</name>
    <dbReference type="NCBI Taxonomy" id="391165"/>
    <lineage>
        <taxon>Bacteria</taxon>
        <taxon>Pseudomonadati</taxon>
        <taxon>Pseudomonadota</taxon>
        <taxon>Alphaproteobacteria</taxon>
        <taxon>Acetobacterales</taxon>
        <taxon>Acetobacteraceae</taxon>
        <taxon>Granulibacter</taxon>
    </lineage>
</organism>
<dbReference type="InterPro" id="IPR000560">
    <property type="entry name" value="His_Pase_clade-2"/>
</dbReference>
<dbReference type="InterPro" id="IPR029033">
    <property type="entry name" value="His_PPase_superfam"/>
</dbReference>
<dbReference type="Gene3D" id="3.40.50.1240">
    <property type="entry name" value="Phosphoglycerate mutase-like"/>
    <property type="match status" value="1"/>
</dbReference>
<dbReference type="Proteomes" id="UP000001963">
    <property type="component" value="Chromosome"/>
</dbReference>
<dbReference type="SUPFAM" id="SSF53254">
    <property type="entry name" value="Phosphoglycerate mutase-like"/>
    <property type="match status" value="1"/>
</dbReference>
<proteinExistence type="predicted"/>
<dbReference type="HOGENOM" id="CLU_1164578_0_0_5"/>
<dbReference type="KEGG" id="gbe:GbCGDNIH1_1410"/>
<gene>
    <name evidence="1" type="ordered locus">GbCGDNIH1_1410</name>
</gene>
<keyword evidence="1" id="KW-0378">Hydrolase</keyword>
<sequence>MTLRKVVALVRHSIRSQDIGAPNSLAAPYSPLNWPTYGVSKGNLTATGTAFAKNMGGYYADLYATLGLKAASQCPPTSNGVFVWSDNRTPRTIATGTAFLTGAFPGCGLSAHFYQSTSNDPLFYYNNISLTAGTPSLSIAPQMNVMMQIMGAPAGDTYTSSNNPCNSSTSPPSQTTCADVGDYADEFRLQYASGLSVNNIAWGSWSSLGIAKQQILNEIQLYTQWYMADYRAQSPTEN</sequence>
<dbReference type="AlphaFoldDB" id="Q0BS94"/>
<protein>
    <submittedName>
        <fullName evidence="1">6-phytase</fullName>
        <ecNumber evidence="1">3.1.3.2</ecNumber>
        <ecNumber evidence="1">3.1.3.26</ecNumber>
    </submittedName>
</protein>
<accession>Q0BS94</accession>
<dbReference type="EC" id="3.1.3.26" evidence="1"/>
<dbReference type="EC" id="3.1.3.2" evidence="1"/>
<name>Q0BS94_GRABC</name>
<dbReference type="STRING" id="391165.GbCGDNIH1_1410"/>
<dbReference type="Pfam" id="PF00328">
    <property type="entry name" value="His_Phos_2"/>
    <property type="match status" value="1"/>
</dbReference>